<keyword evidence="1" id="KW-0472">Membrane</keyword>
<dbReference type="AlphaFoldDB" id="A0A0K2SYU5"/>
<evidence type="ECO:0000313" key="2">
    <source>
        <dbReference type="EMBL" id="CDW18552.1"/>
    </source>
</evidence>
<accession>A0A0K2SYU5</accession>
<dbReference type="EMBL" id="HACA01001191">
    <property type="protein sequence ID" value="CDW18552.1"/>
    <property type="molecule type" value="Transcribed_RNA"/>
</dbReference>
<feature type="transmembrane region" description="Helical" evidence="1">
    <location>
        <begin position="6"/>
        <end position="25"/>
    </location>
</feature>
<feature type="non-terminal residue" evidence="2">
    <location>
        <position position="1"/>
    </location>
</feature>
<sequence length="72" mass="8199">SEEGFFFSLAVVIIKYVVNFLFYYVQLYSKSDGAFVVSSHKNGEKTLRICCRVIILSASSTQSRIEDQHQSN</sequence>
<keyword evidence="1" id="KW-0812">Transmembrane</keyword>
<keyword evidence="1" id="KW-1133">Transmembrane helix</keyword>
<proteinExistence type="predicted"/>
<organism evidence="2">
    <name type="scientific">Lepeophtheirus salmonis</name>
    <name type="common">Salmon louse</name>
    <name type="synonym">Caligus salmonis</name>
    <dbReference type="NCBI Taxonomy" id="72036"/>
    <lineage>
        <taxon>Eukaryota</taxon>
        <taxon>Metazoa</taxon>
        <taxon>Ecdysozoa</taxon>
        <taxon>Arthropoda</taxon>
        <taxon>Crustacea</taxon>
        <taxon>Multicrustacea</taxon>
        <taxon>Hexanauplia</taxon>
        <taxon>Copepoda</taxon>
        <taxon>Siphonostomatoida</taxon>
        <taxon>Caligidae</taxon>
        <taxon>Lepeophtheirus</taxon>
    </lineage>
</organism>
<name>A0A0K2SYU5_LEPSM</name>
<protein>
    <submittedName>
        <fullName evidence="2">Uncharacterized protein</fullName>
    </submittedName>
</protein>
<evidence type="ECO:0000256" key="1">
    <source>
        <dbReference type="SAM" id="Phobius"/>
    </source>
</evidence>
<reference evidence="2" key="1">
    <citation type="submission" date="2014-05" db="EMBL/GenBank/DDBJ databases">
        <authorList>
            <person name="Chronopoulou M."/>
        </authorList>
    </citation>
    <scope>NUCLEOTIDE SEQUENCE</scope>
    <source>
        <tissue evidence="2">Whole organism</tissue>
    </source>
</reference>